<comment type="cofactor">
    <cofactor evidence="1">
        <name>Mn(2+)</name>
        <dbReference type="ChEBI" id="CHEBI:29035"/>
    </cofactor>
</comment>
<comment type="cofactor">
    <cofactor evidence="2">
        <name>Mg(2+)</name>
        <dbReference type="ChEBI" id="CHEBI:18420"/>
    </cofactor>
</comment>
<sequence>MTYDFSELAASLRAGVDAPANWAERAPQGVRAAAVLLLFTDAPDPRLTFIERASTLRRHAGQVAFPGGGREEADESLMHAALREAQEEVALDPSLVEVLGQLPVAWVPRSRYDVTPFVGRWDGSEPLRAADPAEVEWVFDVPVSELVDPANRVSGSHPLGYRGPAWVLGEMFIWGFTGHLLDLTLRLAGWEQEWDQERTVDIPERFMRD</sequence>
<dbReference type="InterPro" id="IPR045121">
    <property type="entry name" value="CoAse"/>
</dbReference>
<dbReference type="GO" id="GO:0010945">
    <property type="term" value="F:coenzyme A diphosphatase activity"/>
    <property type="evidence" value="ECO:0007669"/>
    <property type="project" value="InterPro"/>
</dbReference>
<organism evidence="8 9">
    <name type="scientific">Tessaracoccus rhinocerotis</name>
    <dbReference type="NCBI Taxonomy" id="1689449"/>
    <lineage>
        <taxon>Bacteria</taxon>
        <taxon>Bacillati</taxon>
        <taxon>Actinomycetota</taxon>
        <taxon>Actinomycetes</taxon>
        <taxon>Propionibacteriales</taxon>
        <taxon>Propionibacteriaceae</taxon>
        <taxon>Tessaracoccus</taxon>
    </lineage>
</organism>
<evidence type="ECO:0000256" key="3">
    <source>
        <dbReference type="ARBA" id="ARBA00022723"/>
    </source>
</evidence>
<comment type="caution">
    <text evidence="8">The sequence shown here is derived from an EMBL/GenBank/DDBJ whole genome shotgun (WGS) entry which is preliminary data.</text>
</comment>
<accession>A0A553JWC0</accession>
<dbReference type="InterPro" id="IPR000086">
    <property type="entry name" value="NUDIX_hydrolase_dom"/>
</dbReference>
<evidence type="ECO:0000256" key="5">
    <source>
        <dbReference type="ARBA" id="ARBA00022842"/>
    </source>
</evidence>
<dbReference type="AlphaFoldDB" id="A0A553JWC0"/>
<reference evidence="8 9" key="1">
    <citation type="submission" date="2019-07" db="EMBL/GenBank/DDBJ databases">
        <authorList>
            <person name="Zhou L.-Y."/>
        </authorList>
    </citation>
    <scope>NUCLEOTIDE SEQUENCE [LARGE SCALE GENOMIC DNA]</scope>
    <source>
        <strain evidence="8 9">YIM 101269</strain>
    </source>
</reference>
<keyword evidence="4" id="KW-0378">Hydrolase</keyword>
<dbReference type="CDD" id="cd03426">
    <property type="entry name" value="NUDIX_CoAse_Nudt7"/>
    <property type="match status" value="1"/>
</dbReference>
<keyword evidence="3" id="KW-0479">Metal-binding</keyword>
<dbReference type="Gene3D" id="3.90.79.10">
    <property type="entry name" value="Nucleoside Triphosphate Pyrophosphohydrolase"/>
    <property type="match status" value="1"/>
</dbReference>
<dbReference type="InterPro" id="IPR015797">
    <property type="entry name" value="NUDIX_hydrolase-like_dom_sf"/>
</dbReference>
<dbReference type="Proteomes" id="UP000317638">
    <property type="component" value="Unassembled WGS sequence"/>
</dbReference>
<feature type="domain" description="Nudix hydrolase" evidence="7">
    <location>
        <begin position="29"/>
        <end position="165"/>
    </location>
</feature>
<proteinExistence type="predicted"/>
<dbReference type="OrthoDB" id="9802805at2"/>
<dbReference type="PANTHER" id="PTHR12992">
    <property type="entry name" value="NUDIX HYDROLASE"/>
    <property type="match status" value="1"/>
</dbReference>
<dbReference type="Pfam" id="PF00293">
    <property type="entry name" value="NUDIX"/>
    <property type="match status" value="1"/>
</dbReference>
<protein>
    <submittedName>
        <fullName evidence="8">CoA pyrophosphatase</fullName>
    </submittedName>
</protein>
<dbReference type="EMBL" id="VKKG01000007">
    <property type="protein sequence ID" value="TRY16771.1"/>
    <property type="molecule type" value="Genomic_DNA"/>
</dbReference>
<evidence type="ECO:0000256" key="4">
    <source>
        <dbReference type="ARBA" id="ARBA00022801"/>
    </source>
</evidence>
<name>A0A553JWC0_9ACTN</name>
<evidence type="ECO:0000256" key="2">
    <source>
        <dbReference type="ARBA" id="ARBA00001946"/>
    </source>
</evidence>
<evidence type="ECO:0000259" key="7">
    <source>
        <dbReference type="PROSITE" id="PS51462"/>
    </source>
</evidence>
<dbReference type="PROSITE" id="PS51462">
    <property type="entry name" value="NUDIX"/>
    <property type="match status" value="1"/>
</dbReference>
<evidence type="ECO:0000313" key="9">
    <source>
        <dbReference type="Proteomes" id="UP000317638"/>
    </source>
</evidence>
<gene>
    <name evidence="8" type="ORF">FOJ82_15440</name>
</gene>
<keyword evidence="9" id="KW-1185">Reference proteome</keyword>
<keyword evidence="6" id="KW-0464">Manganese</keyword>
<dbReference type="PANTHER" id="PTHR12992:SF11">
    <property type="entry name" value="MITOCHONDRIAL COENZYME A DIPHOSPHATASE NUDT8"/>
    <property type="match status" value="1"/>
</dbReference>
<evidence type="ECO:0000313" key="8">
    <source>
        <dbReference type="EMBL" id="TRY16771.1"/>
    </source>
</evidence>
<evidence type="ECO:0000256" key="6">
    <source>
        <dbReference type="ARBA" id="ARBA00023211"/>
    </source>
</evidence>
<keyword evidence="5" id="KW-0460">Magnesium</keyword>
<dbReference type="RefSeq" id="WP_143939385.1">
    <property type="nucleotide sequence ID" value="NZ_VKKG01000007.1"/>
</dbReference>
<evidence type="ECO:0000256" key="1">
    <source>
        <dbReference type="ARBA" id="ARBA00001936"/>
    </source>
</evidence>
<dbReference type="GO" id="GO:0046872">
    <property type="term" value="F:metal ion binding"/>
    <property type="evidence" value="ECO:0007669"/>
    <property type="project" value="UniProtKB-KW"/>
</dbReference>
<dbReference type="SUPFAM" id="SSF55811">
    <property type="entry name" value="Nudix"/>
    <property type="match status" value="1"/>
</dbReference>